<dbReference type="Proteomes" id="UP000183404">
    <property type="component" value="Unassembled WGS sequence"/>
</dbReference>
<dbReference type="EMBL" id="FNBS01000081">
    <property type="protein sequence ID" value="SDG49608.1"/>
    <property type="molecule type" value="Genomic_DNA"/>
</dbReference>
<dbReference type="AlphaFoldDB" id="A0A1G7UQI2"/>
<protein>
    <submittedName>
        <fullName evidence="2">Uncharacterized protein</fullName>
    </submittedName>
</protein>
<accession>A0A1G7UQI2</accession>
<proteinExistence type="predicted"/>
<evidence type="ECO:0000256" key="1">
    <source>
        <dbReference type="SAM" id="MobiDB-lite"/>
    </source>
</evidence>
<name>A0A1G7UQI2_THETY</name>
<sequence>MRLLFLYIGFYPDVKNLLRKRTSPSTAQQEKVKERLSGRTHGTVPSAVKSGTKIFKLINFFKKSKRKGGRECLQNINPEATS</sequence>
<feature type="region of interest" description="Disordered" evidence="1">
    <location>
        <begin position="21"/>
        <end position="45"/>
    </location>
</feature>
<evidence type="ECO:0000313" key="2">
    <source>
        <dbReference type="EMBL" id="SDG49608.1"/>
    </source>
</evidence>
<organism evidence="2 3">
    <name type="scientific">Thermoanaerobacter thermohydrosulfuricus</name>
    <name type="common">Clostridium thermohydrosulfuricum</name>
    <dbReference type="NCBI Taxonomy" id="1516"/>
    <lineage>
        <taxon>Bacteria</taxon>
        <taxon>Bacillati</taxon>
        <taxon>Bacillota</taxon>
        <taxon>Clostridia</taxon>
        <taxon>Thermoanaerobacterales</taxon>
        <taxon>Thermoanaerobacteraceae</taxon>
        <taxon>Thermoanaerobacter</taxon>
    </lineage>
</organism>
<gene>
    <name evidence="2" type="ORF">SAMN04244560_02449</name>
</gene>
<evidence type="ECO:0000313" key="3">
    <source>
        <dbReference type="Proteomes" id="UP000183404"/>
    </source>
</evidence>
<reference evidence="2 3" key="1">
    <citation type="submission" date="2016-10" db="EMBL/GenBank/DDBJ databases">
        <authorList>
            <person name="de Groot N.N."/>
        </authorList>
    </citation>
    <scope>NUCLEOTIDE SEQUENCE [LARGE SCALE GENOMIC DNA]</scope>
    <source>
        <strain evidence="2 3">DSM 569</strain>
    </source>
</reference>